<feature type="non-terminal residue" evidence="3">
    <location>
        <position position="1"/>
    </location>
</feature>
<dbReference type="EMBL" id="AMZH03015764">
    <property type="protein sequence ID" value="RRT45553.1"/>
    <property type="molecule type" value="Genomic_DNA"/>
</dbReference>
<feature type="compositionally biased region" description="Basic and acidic residues" evidence="1">
    <location>
        <begin position="1"/>
        <end position="11"/>
    </location>
</feature>
<feature type="transmembrane region" description="Helical" evidence="2">
    <location>
        <begin position="139"/>
        <end position="159"/>
    </location>
</feature>
<evidence type="ECO:0000256" key="1">
    <source>
        <dbReference type="SAM" id="MobiDB-lite"/>
    </source>
</evidence>
<keyword evidence="2" id="KW-1133">Transmembrane helix</keyword>
<evidence type="ECO:0000313" key="4">
    <source>
        <dbReference type="Proteomes" id="UP000287651"/>
    </source>
</evidence>
<feature type="region of interest" description="Disordered" evidence="1">
    <location>
        <begin position="1"/>
        <end position="20"/>
    </location>
</feature>
<proteinExistence type="predicted"/>
<keyword evidence="2" id="KW-0472">Membrane</keyword>
<dbReference type="AlphaFoldDB" id="A0A426Y1B1"/>
<evidence type="ECO:0000256" key="2">
    <source>
        <dbReference type="SAM" id="Phobius"/>
    </source>
</evidence>
<comment type="caution">
    <text evidence="3">The sequence shown here is derived from an EMBL/GenBank/DDBJ whole genome shotgun (WGS) entry which is preliminary data.</text>
</comment>
<keyword evidence="2" id="KW-0812">Transmembrane</keyword>
<sequence>LDSKKELERQASMKQSLDALESKNQHATLFEKQVEELKQRLQEAESQYKEKTAEMEKKIAELEDTLQLARTTSAEEVKNETSQSEVQDATEVKSRDLGLDTSTLSKRKSKKRSDKVHRDTETSTVNPNASVVPEHSGAMAFKFVLGVALVSMFIGVILGKRY</sequence>
<dbReference type="Proteomes" id="UP000287651">
    <property type="component" value="Unassembled WGS sequence"/>
</dbReference>
<reference evidence="3 4" key="1">
    <citation type="journal article" date="2014" name="Agronomy (Basel)">
        <title>A Draft Genome Sequence for Ensete ventricosum, the Drought-Tolerant Tree Against Hunger.</title>
        <authorList>
            <person name="Harrison J."/>
            <person name="Moore K.A."/>
            <person name="Paszkiewicz K."/>
            <person name="Jones T."/>
            <person name="Grant M."/>
            <person name="Ambacheew D."/>
            <person name="Muzemil S."/>
            <person name="Studholme D.J."/>
        </authorList>
    </citation>
    <scope>NUCLEOTIDE SEQUENCE [LARGE SCALE GENOMIC DNA]</scope>
</reference>
<evidence type="ECO:0000313" key="3">
    <source>
        <dbReference type="EMBL" id="RRT45553.1"/>
    </source>
</evidence>
<name>A0A426Y1B1_ENSVE</name>
<organism evidence="3 4">
    <name type="scientific">Ensete ventricosum</name>
    <name type="common">Abyssinian banana</name>
    <name type="synonym">Musa ensete</name>
    <dbReference type="NCBI Taxonomy" id="4639"/>
    <lineage>
        <taxon>Eukaryota</taxon>
        <taxon>Viridiplantae</taxon>
        <taxon>Streptophyta</taxon>
        <taxon>Embryophyta</taxon>
        <taxon>Tracheophyta</taxon>
        <taxon>Spermatophyta</taxon>
        <taxon>Magnoliopsida</taxon>
        <taxon>Liliopsida</taxon>
        <taxon>Zingiberales</taxon>
        <taxon>Musaceae</taxon>
        <taxon>Ensete</taxon>
    </lineage>
</organism>
<feature type="compositionally biased region" description="Basic residues" evidence="1">
    <location>
        <begin position="105"/>
        <end position="115"/>
    </location>
</feature>
<dbReference type="PANTHER" id="PTHR43049:SF1">
    <property type="entry name" value="EARLY ENDOSOME ANTIGEN"/>
    <property type="match status" value="1"/>
</dbReference>
<gene>
    <name evidence="3" type="ORF">B296_00045422</name>
</gene>
<accession>A0A426Y1B1</accession>
<feature type="region of interest" description="Disordered" evidence="1">
    <location>
        <begin position="71"/>
        <end position="129"/>
    </location>
</feature>
<protein>
    <submittedName>
        <fullName evidence="3">Uncharacterized protein</fullName>
    </submittedName>
</protein>
<dbReference type="PANTHER" id="PTHR43049">
    <property type="entry name" value="EARLY ENDOSOME ANTIGEN"/>
    <property type="match status" value="1"/>
</dbReference>